<dbReference type="InterPro" id="IPR005067">
    <property type="entry name" value="Fatty_acid_desaturase-2"/>
</dbReference>
<comment type="function">
    <text evidence="16">Introduction of a cis double bond between carbons of the acyl chain.</text>
</comment>
<feature type="binding site" evidence="15">
    <location>
        <position position="129"/>
    </location>
    <ligand>
        <name>Fe cation</name>
        <dbReference type="ChEBI" id="CHEBI:24875"/>
        <label>1</label>
    </ligand>
</feature>
<evidence type="ECO:0000256" key="14">
    <source>
        <dbReference type="ARBA" id="ARBA00023160"/>
    </source>
</evidence>
<dbReference type="GO" id="GO:0004768">
    <property type="term" value="F:stearoyl-CoA 9-desaturase activity"/>
    <property type="evidence" value="ECO:0007669"/>
    <property type="project" value="TreeGrafter"/>
</dbReference>
<evidence type="ECO:0000313" key="17">
    <source>
        <dbReference type="EMBL" id="BBN67351.1"/>
    </source>
</evidence>
<dbReference type="CDD" id="cd01050">
    <property type="entry name" value="Acyl_ACP_Desat"/>
    <property type="match status" value="1"/>
</dbReference>
<evidence type="ECO:0000256" key="13">
    <source>
        <dbReference type="ARBA" id="ARBA00023098"/>
    </source>
</evidence>
<dbReference type="AlphaFoldDB" id="A0A5H2XSX1"/>
<evidence type="ECO:0000256" key="15">
    <source>
        <dbReference type="PIRSR" id="PIRSR000346-1"/>
    </source>
</evidence>
<sequence length="330" mass="38157">MPRQELLYQEITHSMPPEKISIFKSLDDWAEDNILTHLKPVEKCWQPQDFLPDPAASRDDGFHEQIKELRERAKEVPDDFFVVLVGNMITEDALPTYQTMLNTLDGVADETGSSPTSWAVWTRAWTAEEKRHGDLLNKYLYLTGRVDMSQIEKTIQIPGERTIPTWVHIHFIPGKGYRYLSWEHCQTCQEARGLERHEAAYTKIVTKLFELDPDYTVISLAHMMRKKITMPAHLMYDGRDDHLFQHFSSAAQQLGVYTANDYADILESLLATWKVETLVGLSPEGRKAQEFVCGLPPRIRKLEERAQARTKQPPMSVPFSWIFGRQVRLL</sequence>
<feature type="non-terminal residue" evidence="17">
    <location>
        <position position="330"/>
    </location>
</feature>
<keyword evidence="6 16" id="KW-0150">Chloroplast</keyword>
<evidence type="ECO:0000256" key="3">
    <source>
        <dbReference type="ARBA" id="ARBA00008749"/>
    </source>
</evidence>
<dbReference type="PROSITE" id="PS00574">
    <property type="entry name" value="FATTY_ACID_DESATUR_2"/>
    <property type="match status" value="1"/>
</dbReference>
<dbReference type="PIRSF" id="PIRSF000346">
    <property type="entry name" value="Dlt9_acylACP_des"/>
    <property type="match status" value="1"/>
</dbReference>
<organism evidence="17">
    <name type="scientific">Prunus dulcis</name>
    <name type="common">Almond</name>
    <name type="synonym">Amygdalus dulcis</name>
    <dbReference type="NCBI Taxonomy" id="3755"/>
    <lineage>
        <taxon>Eukaryota</taxon>
        <taxon>Viridiplantae</taxon>
        <taxon>Streptophyta</taxon>
        <taxon>Embryophyta</taxon>
        <taxon>Tracheophyta</taxon>
        <taxon>Spermatophyta</taxon>
        <taxon>Magnoliopsida</taxon>
        <taxon>eudicotyledons</taxon>
        <taxon>Gunneridae</taxon>
        <taxon>Pentapetalae</taxon>
        <taxon>rosids</taxon>
        <taxon>fabids</taxon>
        <taxon>Rosales</taxon>
        <taxon>Rosaceae</taxon>
        <taxon>Amygdaloideae</taxon>
        <taxon>Amygdaleae</taxon>
        <taxon>Prunus</taxon>
    </lineage>
</organism>
<keyword evidence="13" id="KW-0443">Lipid metabolism</keyword>
<evidence type="ECO:0000256" key="16">
    <source>
        <dbReference type="RuleBase" id="RU000582"/>
    </source>
</evidence>
<name>A0A5H2XSX1_PRUDU</name>
<dbReference type="PANTHER" id="PTHR31155">
    <property type="entry name" value="ACYL- ACYL-CARRIER-PROTEIN DESATURASE-RELATED"/>
    <property type="match status" value="1"/>
</dbReference>
<dbReference type="EC" id="1.14.19.-" evidence="16"/>
<dbReference type="EMBL" id="AP020389">
    <property type="protein sequence ID" value="BBN67351.1"/>
    <property type="molecule type" value="Genomic_DNA"/>
</dbReference>
<keyword evidence="5 16" id="KW-0444">Lipid biosynthesis</keyword>
<evidence type="ECO:0000256" key="11">
    <source>
        <dbReference type="ARBA" id="ARBA00023002"/>
    </source>
</evidence>
<keyword evidence="12 15" id="KW-0408">Iron</keyword>
<keyword evidence="11 16" id="KW-0560">Oxidoreductase</keyword>
<comment type="subcellular location">
    <subcellularLocation>
        <location evidence="1">Plastid</location>
        <location evidence="1">Chloroplast</location>
    </subcellularLocation>
</comment>
<protein>
    <recommendedName>
        <fullName evidence="16">Acyl-[acyl-carrier-protein] desaturase</fullName>
        <ecNumber evidence="16">1.14.19.-</ecNumber>
    </recommendedName>
</protein>
<evidence type="ECO:0000256" key="10">
    <source>
        <dbReference type="ARBA" id="ARBA00022946"/>
    </source>
</evidence>
<keyword evidence="8 15" id="KW-0479">Metal-binding</keyword>
<dbReference type="GO" id="GO:0046872">
    <property type="term" value="F:metal ion binding"/>
    <property type="evidence" value="ECO:0007669"/>
    <property type="project" value="UniProtKB-KW"/>
</dbReference>
<evidence type="ECO:0000256" key="9">
    <source>
        <dbReference type="ARBA" id="ARBA00022832"/>
    </source>
</evidence>
<comment type="pathway">
    <text evidence="2">Lipid metabolism; fatty acid metabolism.</text>
</comment>
<comment type="similarity">
    <text evidence="3 16">Belongs to the fatty acid desaturase type 2 family.</text>
</comment>
<dbReference type="InterPro" id="IPR012348">
    <property type="entry name" value="RNR-like"/>
</dbReference>
<proteinExistence type="inferred from homology"/>
<dbReference type="PANTHER" id="PTHR31155:SF9">
    <property type="entry name" value="STEAROYL-[ACYL-CARRIER-PROTEIN] 9-DESATURASE 7, CHLOROPLASTIC"/>
    <property type="match status" value="1"/>
</dbReference>
<dbReference type="SUPFAM" id="SSF47240">
    <property type="entry name" value="Ferritin-like"/>
    <property type="match status" value="1"/>
</dbReference>
<reference evidence="17" key="1">
    <citation type="journal article" date="2019" name="Science">
        <title>Mutation of a bHLH transcription factor allowed almond domestication.</title>
        <authorList>
            <person name="Sanchez-Perez R."/>
            <person name="Pavan S."/>
            <person name="Mazzeo R."/>
            <person name="Moldovan C."/>
            <person name="Aiese Cigliano R."/>
            <person name="Del Cueto J."/>
            <person name="Ricciardi F."/>
            <person name="Lotti C."/>
            <person name="Ricciardi L."/>
            <person name="Dicenta F."/>
            <person name="Lopez-Marques R.L."/>
            <person name="Lindberg Moller B."/>
        </authorList>
    </citation>
    <scope>NUCLEOTIDE SEQUENCE</scope>
</reference>
<gene>
    <name evidence="17" type="ORF">Prudu_52S000200</name>
</gene>
<evidence type="ECO:0000256" key="7">
    <source>
        <dbReference type="ARBA" id="ARBA00022640"/>
    </source>
</evidence>
<comment type="cofactor">
    <cofactor evidence="15">
        <name>Fe cation</name>
        <dbReference type="ChEBI" id="CHEBI:24875"/>
    </cofactor>
    <text evidence="15">Binds 2 iron ions per subunit.</text>
</comment>
<keyword evidence="9" id="KW-0276">Fatty acid metabolism</keyword>
<evidence type="ECO:0000256" key="12">
    <source>
        <dbReference type="ARBA" id="ARBA00023004"/>
    </source>
</evidence>
<evidence type="ECO:0000256" key="6">
    <source>
        <dbReference type="ARBA" id="ARBA00022528"/>
    </source>
</evidence>
<evidence type="ECO:0000256" key="8">
    <source>
        <dbReference type="ARBA" id="ARBA00022723"/>
    </source>
</evidence>
<dbReference type="Gene3D" id="1.10.620.20">
    <property type="entry name" value="Ribonucleotide Reductase, subunit A"/>
    <property type="match status" value="2"/>
</dbReference>
<dbReference type="GO" id="GO:0006952">
    <property type="term" value="P:defense response"/>
    <property type="evidence" value="ECO:0007669"/>
    <property type="project" value="TreeGrafter"/>
</dbReference>
<keyword evidence="7" id="KW-0934">Plastid</keyword>
<dbReference type="GO" id="GO:0009570">
    <property type="term" value="C:chloroplast stroma"/>
    <property type="evidence" value="ECO:0007669"/>
    <property type="project" value="TreeGrafter"/>
</dbReference>
<keyword evidence="10" id="KW-0809">Transit peptide</keyword>
<dbReference type="GO" id="GO:0045300">
    <property type="term" value="F:stearoyl-[ACP] desaturase activity"/>
    <property type="evidence" value="ECO:0007669"/>
    <property type="project" value="InterPro"/>
</dbReference>
<comment type="cofactor">
    <cofactor evidence="16">
        <name>Fe(2+)</name>
        <dbReference type="ChEBI" id="CHEBI:29033"/>
    </cofactor>
    <text evidence="16">Binds 2 Fe(2+) ions per subunit.</text>
</comment>
<feature type="binding site" evidence="15">
    <location>
        <position position="129"/>
    </location>
    <ligand>
        <name>Fe cation</name>
        <dbReference type="ChEBI" id="CHEBI:24875"/>
        <label>2</label>
    </ligand>
</feature>
<accession>A0A5H2XSX1</accession>
<dbReference type="UniPathway" id="UPA00199"/>
<evidence type="ECO:0000256" key="2">
    <source>
        <dbReference type="ARBA" id="ARBA00004872"/>
    </source>
</evidence>
<feature type="binding site" evidence="15">
    <location>
        <position position="197"/>
    </location>
    <ligand>
        <name>Fe cation</name>
        <dbReference type="ChEBI" id="CHEBI:24875"/>
        <label>2</label>
    </ligand>
</feature>
<evidence type="ECO:0000256" key="5">
    <source>
        <dbReference type="ARBA" id="ARBA00022516"/>
    </source>
</evidence>
<dbReference type="InterPro" id="IPR009078">
    <property type="entry name" value="Ferritin-like_SF"/>
</dbReference>
<comment type="subunit">
    <text evidence="4 16">Homodimer.</text>
</comment>
<feature type="binding site" evidence="15">
    <location>
        <position position="91"/>
    </location>
    <ligand>
        <name>Fe cation</name>
        <dbReference type="ChEBI" id="CHEBI:24875"/>
        <label>1</label>
    </ligand>
</feature>
<evidence type="ECO:0000256" key="4">
    <source>
        <dbReference type="ARBA" id="ARBA00011738"/>
    </source>
</evidence>
<dbReference type="Pfam" id="PF03405">
    <property type="entry name" value="FA_desaturase_2"/>
    <property type="match status" value="2"/>
</dbReference>
<dbReference type="InterPro" id="IPR005803">
    <property type="entry name" value="FADS-2_CS"/>
</dbReference>
<feature type="binding site" evidence="15">
    <location>
        <position position="132"/>
    </location>
    <ligand>
        <name>Fe cation</name>
        <dbReference type="ChEBI" id="CHEBI:24875"/>
        <label>1</label>
    </ligand>
</feature>
<evidence type="ECO:0000256" key="1">
    <source>
        <dbReference type="ARBA" id="ARBA00004229"/>
    </source>
</evidence>
<keyword evidence="14 16" id="KW-0275">Fatty acid biosynthesis</keyword>
<dbReference type="GO" id="GO:0006633">
    <property type="term" value="P:fatty acid biosynthetic process"/>
    <property type="evidence" value="ECO:0007669"/>
    <property type="project" value="UniProtKB-KW"/>
</dbReference>